<evidence type="ECO:0000256" key="4">
    <source>
        <dbReference type="ARBA" id="ARBA00023143"/>
    </source>
</evidence>
<comment type="function">
    <text evidence="5">A flexible structure which links the flagellar filament to the drive apparatus in the basal body.</text>
</comment>
<keyword evidence="10" id="KW-0449">Lipoprotein</keyword>
<dbReference type="InterPro" id="IPR037058">
    <property type="entry name" value="Falgellar_hook_FlgE_sf"/>
</dbReference>
<dbReference type="OrthoDB" id="8372879at2"/>
<dbReference type="AlphaFoldDB" id="U2WRR0"/>
<evidence type="ECO:0000256" key="3">
    <source>
        <dbReference type="ARBA" id="ARBA00019015"/>
    </source>
</evidence>
<evidence type="ECO:0000256" key="1">
    <source>
        <dbReference type="ARBA" id="ARBA00004117"/>
    </source>
</evidence>
<feature type="domain" description="Flagellar hook protein FlgE D2" evidence="8">
    <location>
        <begin position="179"/>
        <end position="325"/>
    </location>
</feature>
<dbReference type="EMBL" id="AWXE01000004">
    <property type="protein sequence ID" value="ERL46228.1"/>
    <property type="molecule type" value="Genomic_DNA"/>
</dbReference>
<feature type="domain" description="Flagellar hook protein FlgE/F/G-like D1" evidence="9">
    <location>
        <begin position="83"/>
        <end position="127"/>
    </location>
</feature>
<feature type="domain" description="Flagellar hook protein FlgE D2" evidence="8">
    <location>
        <begin position="1090"/>
        <end position="1147"/>
    </location>
</feature>
<dbReference type="PANTHER" id="PTHR30435:SF1">
    <property type="entry name" value="FLAGELLAR HOOK PROTEIN FLGE"/>
    <property type="match status" value="1"/>
</dbReference>
<reference evidence="10 11" key="1">
    <citation type="journal article" date="2014" name="FEMS Microbiol. Ecol.">
        <title>Genomic differentiation among two strains of the PS1 clade isolated from geographically separated marine habitats.</title>
        <authorList>
            <person name="Jimenez-Infante F."/>
            <person name="Ngugi D.K."/>
            <person name="Alam I."/>
            <person name="Rashid M."/>
            <person name="Baalawi W."/>
            <person name="Kamau A.A."/>
            <person name="Bajic V.B."/>
            <person name="Stingl U."/>
        </authorList>
    </citation>
    <scope>NUCLEOTIDE SEQUENCE [LARGE SCALE GENOMIC DNA]</scope>
    <source>
        <strain evidence="10 11">RS24</strain>
    </source>
</reference>
<sequence length="1267" mass="134488">MSFYTALTGLNGSQADISATSNNIANVGTTGFKRSRAEFGDIFATSPLQNASSSIGSGTILKGIKQQFTQGNIASSLNALDLAISGQGFFSLKPSLTSAQTVYTRNGSLNVNNDRYVVDSAGQFLLVYPVNQDGSVTAKDLTSAVPLQLPVTSGDPQATANISLGVNLPADADVVTEKAQFADGYNFNPDNPDTFTNSTSITIFDDLGNPTIATIYFIKTQATSADDPTNKYDTRLVIGDTIINPDLVPAVDDASNQIFIDRFGAQTTSVPDDNYFLEGKGSALYKLDDLQQQVDSQPAKIQSETTAFDFGDEGDKLVEIVTDPMQFKATREAGSANDVYWGKDFLLLNVDDGDQPVSIDIRPGTYNAADLAKEVERAINTAYGDDKKIQIVQNVDNEININLSRLNSDGTTSSLKELAGSAITVDLLSASYVTDIENIDLSGASPDFTKEQFLAHTQARLNSALNEFIVASNDTINTTNQSAFNFGNTGQLFGRSEGAQITDILEQTQIFNLTHNTLDSYVSPASRGAATANAKFLVYSFYGERPSLNVYDDKKVVNADGDGNTIKYDATQNTLTVNLANTSGLTAGETIQIAGKFTEANASFLNGRTFQISNVTANTSITINTTGLGLPDTGFNITSTTAHVLSDQSNTVEAFFEGADNVYEGALDNFSSKKIIIRETAAAKHKYTNTEVTTVTGNAANGIIKVGTEILALTDAGGNAIDSLQQLGFELANNSTAMTITSDWVDEKNPPLTVAYDEINQRLQFQVDRTTLGTGTEPNFNSFEVYGAENADVSNNLGIPAEEDASTVLIRGGEVLTAETLVADGEEIQLNDKRYGVQVEYNSDTKTFTFSSGSTGENIAADGALGVSEEQKASNIQIGRYAISDTDGTVVNGTFDLTQRTIGAGDNQLMGVGSTKTDIIFNNGRGLASLPAIATSTTAQENLSEVFTLSSQIGENIFNVSVNGISGIITVPGGSYVGSTLATALEERINQIQDPVTGETVGGVTVSYNTDTNNFTFTTGTRGNTSTIKVNGSTKLGLDDVPLGVGSIPQIFNLVQATNKDGVALFVNAEGEVVESPPANLVEGYFPLYIDEGELTFDKTGTLVSPKNTVHYEKQEEGVSISLDIDFSASTQFAQPFSVVAVDQDGFTSGRLDGLEIDASGTIRANYTNGLNNPLGKIVVANFNNQNGLKQIGNATYVETAVSGSPQVGEAGAEGFGNILSGSLERSNVDITEELVNLITAQRNFQASAKAIETTTTLTQSIINIRM</sequence>
<dbReference type="GO" id="GO:0071978">
    <property type="term" value="P:bacterial-type flagellum-dependent swarming motility"/>
    <property type="evidence" value="ECO:0007669"/>
    <property type="project" value="TreeGrafter"/>
</dbReference>
<dbReference type="PATRIC" id="fig|1397666.3.peg.1114"/>
<dbReference type="InterPro" id="IPR037925">
    <property type="entry name" value="FlgE/F/G-like"/>
</dbReference>
<evidence type="ECO:0000259" key="7">
    <source>
        <dbReference type="Pfam" id="PF06429"/>
    </source>
</evidence>
<evidence type="ECO:0000313" key="11">
    <source>
        <dbReference type="Proteomes" id="UP000016762"/>
    </source>
</evidence>
<dbReference type="GO" id="GO:0005829">
    <property type="term" value="C:cytosol"/>
    <property type="evidence" value="ECO:0007669"/>
    <property type="project" value="TreeGrafter"/>
</dbReference>
<accession>U2WRR0</accession>
<gene>
    <name evidence="10" type="ORF">RS24_01226</name>
</gene>
<proteinExistence type="inferred from homology"/>
<dbReference type="Proteomes" id="UP000016762">
    <property type="component" value="Unassembled WGS sequence"/>
</dbReference>
<feature type="domain" description="Flagellar basal-body/hook protein C-terminal" evidence="7">
    <location>
        <begin position="1221"/>
        <end position="1265"/>
    </location>
</feature>
<evidence type="ECO:0000256" key="5">
    <source>
        <dbReference type="RuleBase" id="RU362116"/>
    </source>
</evidence>
<name>U2WRR0_9PROT</name>
<evidence type="ECO:0000256" key="2">
    <source>
        <dbReference type="ARBA" id="ARBA00009677"/>
    </source>
</evidence>
<keyword evidence="11" id="KW-1185">Reference proteome</keyword>
<organism evidence="10 11">
    <name type="scientific">Candidatus Micropelagius thuwalensis</name>
    <dbReference type="NCBI Taxonomy" id="1397666"/>
    <lineage>
        <taxon>Bacteria</taxon>
        <taxon>Pseudomonadati</taxon>
        <taxon>Pseudomonadota</taxon>
        <taxon>Alphaproteobacteria</taxon>
        <taxon>PS1 clade</taxon>
        <taxon>Candidatus Micropelagius</taxon>
    </lineage>
</organism>
<dbReference type="PANTHER" id="PTHR30435">
    <property type="entry name" value="FLAGELLAR PROTEIN"/>
    <property type="match status" value="1"/>
</dbReference>
<dbReference type="Pfam" id="PF22692">
    <property type="entry name" value="LlgE_F_G_D1"/>
    <property type="match status" value="1"/>
</dbReference>
<feature type="domain" description="Flagellar basal body rod protein N-terminal" evidence="6">
    <location>
        <begin position="3"/>
        <end position="33"/>
    </location>
</feature>
<dbReference type="InterPro" id="IPR053967">
    <property type="entry name" value="LlgE_F_G-like_D1"/>
</dbReference>
<evidence type="ECO:0000259" key="6">
    <source>
        <dbReference type="Pfam" id="PF00460"/>
    </source>
</evidence>
<dbReference type="STRING" id="1397666.RS24_01226"/>
<dbReference type="Pfam" id="PF07559">
    <property type="entry name" value="FlgE_D2"/>
    <property type="match status" value="2"/>
</dbReference>
<dbReference type="eggNOG" id="COG1749">
    <property type="taxonomic scope" value="Bacteria"/>
</dbReference>
<evidence type="ECO:0000259" key="9">
    <source>
        <dbReference type="Pfam" id="PF22692"/>
    </source>
</evidence>
<comment type="caution">
    <text evidence="10">The sequence shown here is derived from an EMBL/GenBank/DDBJ whole genome shotgun (WGS) entry which is preliminary data.</text>
</comment>
<evidence type="ECO:0000313" key="10">
    <source>
        <dbReference type="EMBL" id="ERL46228.1"/>
    </source>
</evidence>
<evidence type="ECO:0000259" key="8">
    <source>
        <dbReference type="Pfam" id="PF07559"/>
    </source>
</evidence>
<dbReference type="GO" id="GO:0009424">
    <property type="term" value="C:bacterial-type flagellum hook"/>
    <property type="evidence" value="ECO:0007669"/>
    <property type="project" value="TreeGrafter"/>
</dbReference>
<dbReference type="GO" id="GO:0009425">
    <property type="term" value="C:bacterial-type flagellum basal body"/>
    <property type="evidence" value="ECO:0007669"/>
    <property type="project" value="UniProtKB-SubCell"/>
</dbReference>
<dbReference type="InterPro" id="IPR001444">
    <property type="entry name" value="Flag_bb_rod_N"/>
</dbReference>
<dbReference type="RefSeq" id="WP_021777207.1">
    <property type="nucleotide sequence ID" value="NZ_AWXE01000004.1"/>
</dbReference>
<dbReference type="InterPro" id="IPR020013">
    <property type="entry name" value="Flagellar_FlgE/F/G"/>
</dbReference>
<dbReference type="InterPro" id="IPR010930">
    <property type="entry name" value="Flg_bb/hook_C_dom"/>
</dbReference>
<comment type="similarity">
    <text evidence="2 5">Belongs to the flagella basal body rod proteins family.</text>
</comment>
<dbReference type="NCBIfam" id="TIGR03506">
    <property type="entry name" value="FlgEFG_subfam"/>
    <property type="match status" value="2"/>
</dbReference>
<comment type="subcellular location">
    <subcellularLocation>
        <location evidence="1 5">Bacterial flagellum basal body</location>
    </subcellularLocation>
</comment>
<dbReference type="SUPFAM" id="SSF117143">
    <property type="entry name" value="Flagellar hook protein flgE"/>
    <property type="match status" value="1"/>
</dbReference>
<dbReference type="Pfam" id="PF06429">
    <property type="entry name" value="Flg_bbr_C"/>
    <property type="match status" value="1"/>
</dbReference>
<protein>
    <recommendedName>
        <fullName evidence="3 5">Flagellar hook protein FlgE</fullName>
    </recommendedName>
</protein>
<dbReference type="Pfam" id="PF00460">
    <property type="entry name" value="Flg_bb_rod"/>
    <property type="match status" value="1"/>
</dbReference>
<dbReference type="Gene3D" id="2.60.98.20">
    <property type="entry name" value="Flagellar hook protein FlgE"/>
    <property type="match status" value="2"/>
</dbReference>
<keyword evidence="4 5" id="KW-0975">Bacterial flagellum</keyword>
<dbReference type="InterPro" id="IPR011491">
    <property type="entry name" value="FlgE_D2"/>
</dbReference>